<evidence type="ECO:0000313" key="2">
    <source>
        <dbReference type="Proteomes" id="UP000789366"/>
    </source>
</evidence>
<dbReference type="Proteomes" id="UP000789366">
    <property type="component" value="Unassembled WGS sequence"/>
</dbReference>
<comment type="caution">
    <text evidence="1">The sequence shown here is derived from an EMBL/GenBank/DDBJ whole genome shotgun (WGS) entry which is preliminary data.</text>
</comment>
<protein>
    <submittedName>
        <fullName evidence="1">5967_t:CDS:1</fullName>
    </submittedName>
</protein>
<gene>
    <name evidence="1" type="ORF">SPELUC_LOCUS4145</name>
</gene>
<name>A0ACA9LGS9_9GLOM</name>
<organism evidence="1 2">
    <name type="scientific">Cetraspora pellucida</name>
    <dbReference type="NCBI Taxonomy" id="1433469"/>
    <lineage>
        <taxon>Eukaryota</taxon>
        <taxon>Fungi</taxon>
        <taxon>Fungi incertae sedis</taxon>
        <taxon>Mucoromycota</taxon>
        <taxon>Glomeromycotina</taxon>
        <taxon>Glomeromycetes</taxon>
        <taxon>Diversisporales</taxon>
        <taxon>Gigasporaceae</taxon>
        <taxon>Cetraspora</taxon>
    </lineage>
</organism>
<feature type="non-terminal residue" evidence="1">
    <location>
        <position position="1"/>
    </location>
</feature>
<sequence length="309" mass="33179">PNASSLTINAPKQKSNILSNSGQDRESKPENEIDNFFSSLNNTSTQFSASTQAISRNKVTNPFDTVLSTAQKLKSDPSTDTYQQFQNLSLAGLVNLPASSQQSSRNNSQITSNFQNANVIDLFGNSVSSSTTNLNNFSSKNVDGDLFSDFQTAPDLNSNITDSQNIAYRQKTPNQANYSQPSAMSPNSNTFTKNPFATHISSNLSSTRTSTSDLSSILSGSLSKNLTFSMGSLTNNSSDINGHRRYSGAHNLLNSGIQQPDSIPTSSGNLFPFVSPVAATVISQPYGSGHTKKISFDAAFSDLDPLKKQ</sequence>
<proteinExistence type="predicted"/>
<evidence type="ECO:0000313" key="1">
    <source>
        <dbReference type="EMBL" id="CAG8525883.1"/>
    </source>
</evidence>
<dbReference type="EMBL" id="CAJVPW010003549">
    <property type="protein sequence ID" value="CAG8525883.1"/>
    <property type="molecule type" value="Genomic_DNA"/>
</dbReference>
<accession>A0ACA9LGS9</accession>
<reference evidence="1" key="1">
    <citation type="submission" date="2021-06" db="EMBL/GenBank/DDBJ databases">
        <authorList>
            <person name="Kallberg Y."/>
            <person name="Tangrot J."/>
            <person name="Rosling A."/>
        </authorList>
    </citation>
    <scope>NUCLEOTIDE SEQUENCE</scope>
    <source>
        <strain evidence="1">28 12/20/2015</strain>
    </source>
</reference>
<keyword evidence="2" id="KW-1185">Reference proteome</keyword>